<evidence type="ECO:0000256" key="4">
    <source>
        <dbReference type="ARBA" id="ARBA00022741"/>
    </source>
</evidence>
<dbReference type="PANTHER" id="PTHR24056">
    <property type="entry name" value="CELL DIVISION PROTEIN KINASE"/>
    <property type="match status" value="1"/>
</dbReference>
<evidence type="ECO:0000256" key="3">
    <source>
        <dbReference type="ARBA" id="ARBA00022679"/>
    </source>
</evidence>
<dbReference type="PROSITE" id="PS00107">
    <property type="entry name" value="PROTEIN_KINASE_ATP"/>
    <property type="match status" value="1"/>
</dbReference>
<keyword evidence="3" id="KW-0808">Transferase</keyword>
<evidence type="ECO:0000313" key="13">
    <source>
        <dbReference type="Proteomes" id="UP001610563"/>
    </source>
</evidence>
<protein>
    <submittedName>
        <fullName evidence="12">Kinase-like domain-containing protein</fullName>
    </submittedName>
</protein>
<keyword evidence="2" id="KW-0723">Serine/threonine-protein kinase</keyword>
<dbReference type="Gene3D" id="3.30.200.20">
    <property type="entry name" value="Phosphorylase Kinase, domain 1"/>
    <property type="match status" value="1"/>
</dbReference>
<evidence type="ECO:0000313" key="12">
    <source>
        <dbReference type="EMBL" id="KAL2787601.1"/>
    </source>
</evidence>
<evidence type="ECO:0000256" key="5">
    <source>
        <dbReference type="ARBA" id="ARBA00022777"/>
    </source>
</evidence>
<keyword evidence="13" id="KW-1185">Reference proteome</keyword>
<organism evidence="12 13">
    <name type="scientific">Aspergillus keveii</name>
    <dbReference type="NCBI Taxonomy" id="714993"/>
    <lineage>
        <taxon>Eukaryota</taxon>
        <taxon>Fungi</taxon>
        <taxon>Dikarya</taxon>
        <taxon>Ascomycota</taxon>
        <taxon>Pezizomycotina</taxon>
        <taxon>Eurotiomycetes</taxon>
        <taxon>Eurotiomycetidae</taxon>
        <taxon>Eurotiales</taxon>
        <taxon>Aspergillaceae</taxon>
        <taxon>Aspergillus</taxon>
        <taxon>Aspergillus subgen. Nidulantes</taxon>
    </lineage>
</organism>
<accession>A0ABR4FWF0</accession>
<dbReference type="CDD" id="cd07866">
    <property type="entry name" value="STKc_BUR1"/>
    <property type="match status" value="1"/>
</dbReference>
<evidence type="ECO:0000256" key="2">
    <source>
        <dbReference type="ARBA" id="ARBA00022527"/>
    </source>
</evidence>
<evidence type="ECO:0000256" key="1">
    <source>
        <dbReference type="ARBA" id="ARBA00004123"/>
    </source>
</evidence>
<feature type="compositionally biased region" description="Basic and acidic residues" evidence="10">
    <location>
        <begin position="518"/>
        <end position="533"/>
    </location>
</feature>
<evidence type="ECO:0000256" key="9">
    <source>
        <dbReference type="PROSITE-ProRule" id="PRU10141"/>
    </source>
</evidence>
<feature type="binding site" evidence="9">
    <location>
        <position position="54"/>
    </location>
    <ligand>
        <name>ATP</name>
        <dbReference type="ChEBI" id="CHEBI:30616"/>
    </ligand>
</feature>
<evidence type="ECO:0000259" key="11">
    <source>
        <dbReference type="PROSITE" id="PS50011"/>
    </source>
</evidence>
<name>A0ABR4FWF0_9EURO</name>
<keyword evidence="5" id="KW-0418">Kinase</keyword>
<dbReference type="Pfam" id="PF00069">
    <property type="entry name" value="Pkinase"/>
    <property type="match status" value="1"/>
</dbReference>
<comment type="subcellular location">
    <subcellularLocation>
        <location evidence="1">Nucleus</location>
    </subcellularLocation>
</comment>
<evidence type="ECO:0000256" key="8">
    <source>
        <dbReference type="ARBA" id="ARBA00048367"/>
    </source>
</evidence>
<comment type="catalytic activity">
    <reaction evidence="8">
        <text>L-seryl-[protein] + ATP = O-phospho-L-seryl-[protein] + ADP + H(+)</text>
        <dbReference type="Rhea" id="RHEA:17989"/>
        <dbReference type="Rhea" id="RHEA-COMP:9863"/>
        <dbReference type="Rhea" id="RHEA-COMP:11604"/>
        <dbReference type="ChEBI" id="CHEBI:15378"/>
        <dbReference type="ChEBI" id="CHEBI:29999"/>
        <dbReference type="ChEBI" id="CHEBI:30616"/>
        <dbReference type="ChEBI" id="CHEBI:83421"/>
        <dbReference type="ChEBI" id="CHEBI:456216"/>
        <dbReference type="EC" id="2.7.11.22"/>
    </reaction>
</comment>
<feature type="region of interest" description="Disordered" evidence="10">
    <location>
        <begin position="357"/>
        <end position="553"/>
    </location>
</feature>
<comment type="catalytic activity">
    <reaction evidence="7">
        <text>L-threonyl-[protein] + ATP = O-phospho-L-threonyl-[protein] + ADP + H(+)</text>
        <dbReference type="Rhea" id="RHEA:46608"/>
        <dbReference type="Rhea" id="RHEA-COMP:11060"/>
        <dbReference type="Rhea" id="RHEA-COMP:11605"/>
        <dbReference type="ChEBI" id="CHEBI:15378"/>
        <dbReference type="ChEBI" id="CHEBI:30013"/>
        <dbReference type="ChEBI" id="CHEBI:30616"/>
        <dbReference type="ChEBI" id="CHEBI:61977"/>
        <dbReference type="ChEBI" id="CHEBI:456216"/>
        <dbReference type="EC" id="2.7.11.22"/>
    </reaction>
</comment>
<dbReference type="EMBL" id="JBFTWV010000093">
    <property type="protein sequence ID" value="KAL2787601.1"/>
    <property type="molecule type" value="Genomic_DNA"/>
</dbReference>
<evidence type="ECO:0000256" key="7">
    <source>
        <dbReference type="ARBA" id="ARBA00047811"/>
    </source>
</evidence>
<evidence type="ECO:0000256" key="6">
    <source>
        <dbReference type="ARBA" id="ARBA00022840"/>
    </source>
</evidence>
<dbReference type="InterPro" id="IPR011009">
    <property type="entry name" value="Kinase-like_dom_sf"/>
</dbReference>
<dbReference type="Proteomes" id="UP001610563">
    <property type="component" value="Unassembled WGS sequence"/>
</dbReference>
<dbReference type="Gene3D" id="1.10.510.10">
    <property type="entry name" value="Transferase(Phosphotransferase) domain 1"/>
    <property type="match status" value="1"/>
</dbReference>
<dbReference type="PANTHER" id="PTHR24056:SF233">
    <property type="entry name" value="CYCLIN-DEPENDENT KINASE 9"/>
    <property type="match status" value="1"/>
</dbReference>
<proteinExistence type="predicted"/>
<gene>
    <name evidence="12" type="ORF">BJX66DRAFT_327702</name>
</gene>
<feature type="domain" description="Protein kinase" evidence="11">
    <location>
        <begin position="25"/>
        <end position="327"/>
    </location>
</feature>
<feature type="compositionally biased region" description="Basic and acidic residues" evidence="10">
    <location>
        <begin position="541"/>
        <end position="553"/>
    </location>
</feature>
<dbReference type="SUPFAM" id="SSF56112">
    <property type="entry name" value="Protein kinase-like (PK-like)"/>
    <property type="match status" value="1"/>
</dbReference>
<evidence type="ECO:0000256" key="10">
    <source>
        <dbReference type="SAM" id="MobiDB-lite"/>
    </source>
</evidence>
<reference evidence="12 13" key="1">
    <citation type="submission" date="2024-07" db="EMBL/GenBank/DDBJ databases">
        <title>Section-level genome sequencing and comparative genomics of Aspergillus sections Usti and Cavernicolus.</title>
        <authorList>
            <consortium name="Lawrence Berkeley National Laboratory"/>
            <person name="Nybo J.L."/>
            <person name="Vesth T.C."/>
            <person name="Theobald S."/>
            <person name="Frisvad J.C."/>
            <person name="Larsen T.O."/>
            <person name="Kjaerboelling I."/>
            <person name="Rothschild-Mancinelli K."/>
            <person name="Lyhne E.K."/>
            <person name="Kogle M.E."/>
            <person name="Barry K."/>
            <person name="Clum A."/>
            <person name="Na H."/>
            <person name="Ledsgaard L."/>
            <person name="Lin J."/>
            <person name="Lipzen A."/>
            <person name="Kuo A."/>
            <person name="Riley R."/>
            <person name="Mondo S."/>
            <person name="Labutti K."/>
            <person name="Haridas S."/>
            <person name="Pangalinan J."/>
            <person name="Salamov A.A."/>
            <person name="Simmons B.A."/>
            <person name="Magnuson J.K."/>
            <person name="Chen J."/>
            <person name="Drula E."/>
            <person name="Henrissat B."/>
            <person name="Wiebenga A."/>
            <person name="Lubbers R.J."/>
            <person name="Gomes A.C."/>
            <person name="Makela M.R."/>
            <person name="Stajich J."/>
            <person name="Grigoriev I.V."/>
            <person name="Mortensen U.H."/>
            <person name="De Vries R.P."/>
            <person name="Baker S.E."/>
            <person name="Andersen M.R."/>
        </authorList>
    </citation>
    <scope>NUCLEOTIDE SEQUENCE [LARGE SCALE GENOMIC DNA]</scope>
    <source>
        <strain evidence="12 13">CBS 209.92</strain>
    </source>
</reference>
<dbReference type="InterPro" id="IPR017441">
    <property type="entry name" value="Protein_kinase_ATP_BS"/>
</dbReference>
<sequence length="553" mass="61501">MVAPSLERDSSGAARFTGCTSIREFEFLGKLGEGTFGEVYRARSKRDGSIVALKKILMHNERDGFPITALREIKLLKMLSHTNIMRLREMSVERSKGEGRKKASMYMVFPYMEHDLSGLLENPAVHFTEPQIKCYMIQLLEGLRYLHGVLLFPRKSSSTANLLISNRGILQIADFGLARPFDEPPPQRGKGGGEAKRDYTTLVVTRWYRPPELLLQLRRYTSAIDMWGVGCVFGEMFKGKPILAGNSDLNQAQLIFGLVGTPTEENMPGWSSLPGCEGVKSFGNRPGNLADVFKDLSPTAISLLTELLKLDWRKRINAIDALKHPYFSTPPLPARPEDLPSFEDSHELDRRRFRGQRAALPPAPAGGSVGMGRNGGWSTNSGNKTGAEPRNARVPSAARGAKPSANGNQGNPQRRPVDSWNSESQPGQRPRRAGEETSQGLPSRHRDGGLPPKPPAPTHQSWTASHPDTGGRDRAYGGSRYGPPDANVDSYVPSYGGGGGRSRERDHGPTNSEWRGGPYHDHQYPDYPRDNPPRRRSRSPMYRDRLERHSYRR</sequence>
<dbReference type="PROSITE" id="PS50011">
    <property type="entry name" value="PROTEIN_KINASE_DOM"/>
    <property type="match status" value="1"/>
</dbReference>
<comment type="caution">
    <text evidence="12">The sequence shown here is derived from an EMBL/GenBank/DDBJ whole genome shotgun (WGS) entry which is preliminary data.</text>
</comment>
<keyword evidence="4 9" id="KW-0547">Nucleotide-binding</keyword>
<dbReference type="InterPro" id="IPR000719">
    <property type="entry name" value="Prot_kinase_dom"/>
</dbReference>
<keyword evidence="6 9" id="KW-0067">ATP-binding</keyword>
<dbReference type="InterPro" id="IPR050108">
    <property type="entry name" value="CDK"/>
</dbReference>